<evidence type="ECO:0000256" key="3">
    <source>
        <dbReference type="ARBA" id="ARBA00022801"/>
    </source>
</evidence>
<evidence type="ECO:0000256" key="4">
    <source>
        <dbReference type="ARBA" id="ARBA00022833"/>
    </source>
</evidence>
<sequence>MQFEISKVINIGQVGITQLEIPIYTFGQGEPVLGITCYLHGDETAGIYVLANVVDYLKAHSYLFGTIHLIPVANPAAQFVKNRLSPIDALDINRLRQGNKEGTITERNAFYLFEFLVKCDLVINLHTFEMISPVTAVFMNAGAEEVRNKTLAAMKAFSPEIIWITDALQNRYSAYQSTLDVTLAEAGVTNFSIETSEIMFLTDEQIRRTSQGILNVTQYMGILKESFSDQITNEPQIISQRKVFTANVAGLWQPSVNLMQTVEPNTQVGILTTLHNFEPQDIYATDSGIIFQYRHRQHVATGTSLFSVGYV</sequence>
<dbReference type="Proteomes" id="UP000629098">
    <property type="component" value="Unassembled WGS sequence"/>
</dbReference>
<comment type="cofactor">
    <cofactor evidence="1">
        <name>Zn(2+)</name>
        <dbReference type="ChEBI" id="CHEBI:29105"/>
    </cofactor>
</comment>
<organism evidence="6 7">
    <name type="scientific">Iningainema tapete BLCC-T55</name>
    <dbReference type="NCBI Taxonomy" id="2748662"/>
    <lineage>
        <taxon>Bacteria</taxon>
        <taxon>Bacillati</taxon>
        <taxon>Cyanobacteriota</taxon>
        <taxon>Cyanophyceae</taxon>
        <taxon>Nostocales</taxon>
        <taxon>Scytonemataceae</taxon>
        <taxon>Iningainema tapete</taxon>
    </lineage>
</organism>
<reference evidence="6" key="1">
    <citation type="submission" date="2020-09" db="EMBL/GenBank/DDBJ databases">
        <title>Iningainema tapete sp. nov. (Scytonemataceae, Cyanobacteria) from greenhouses in central Florida (USA) produces two types of nodularin with biosynthetic potential for microcystin-LR and anabaenopeptins.</title>
        <authorList>
            <person name="Berthold D.E."/>
            <person name="Lefler F.W."/>
            <person name="Huang I.-S."/>
            <person name="Abdulla H."/>
            <person name="Zimba P.V."/>
            <person name="Laughinghouse H.D. IV."/>
        </authorList>
    </citation>
    <scope>NUCLEOTIDE SEQUENCE</scope>
    <source>
        <strain evidence="6">BLCCT55</strain>
    </source>
</reference>
<keyword evidence="3" id="KW-0378">Hydrolase</keyword>
<proteinExistence type="predicted"/>
<dbReference type="GO" id="GO:0016788">
    <property type="term" value="F:hydrolase activity, acting on ester bonds"/>
    <property type="evidence" value="ECO:0007669"/>
    <property type="project" value="InterPro"/>
</dbReference>
<evidence type="ECO:0000313" key="7">
    <source>
        <dbReference type="Proteomes" id="UP000629098"/>
    </source>
</evidence>
<evidence type="ECO:0000313" key="6">
    <source>
        <dbReference type="EMBL" id="MBD2775614.1"/>
    </source>
</evidence>
<dbReference type="EMBL" id="JACXAE010000083">
    <property type="protein sequence ID" value="MBD2775614.1"/>
    <property type="molecule type" value="Genomic_DNA"/>
</dbReference>
<keyword evidence="7" id="KW-1185">Reference proteome</keyword>
<protein>
    <submittedName>
        <fullName evidence="6">Succinylglutamate desuccinylase/aspartoacylase family protein</fullName>
    </submittedName>
</protein>
<gene>
    <name evidence="6" type="ORF">ICL16_27040</name>
</gene>
<keyword evidence="4" id="KW-0862">Zinc</keyword>
<comment type="caution">
    <text evidence="6">The sequence shown here is derived from an EMBL/GenBank/DDBJ whole genome shotgun (WGS) entry which is preliminary data.</text>
</comment>
<dbReference type="PANTHER" id="PTHR37326">
    <property type="entry name" value="BLL3975 PROTEIN"/>
    <property type="match status" value="1"/>
</dbReference>
<evidence type="ECO:0000259" key="5">
    <source>
        <dbReference type="Pfam" id="PF24827"/>
    </source>
</evidence>
<dbReference type="SUPFAM" id="SSF53187">
    <property type="entry name" value="Zn-dependent exopeptidases"/>
    <property type="match status" value="1"/>
</dbReference>
<evidence type="ECO:0000256" key="2">
    <source>
        <dbReference type="ARBA" id="ARBA00022723"/>
    </source>
</evidence>
<feature type="domain" description="Succinylglutamate desuccinylase/Aspartoacylase catalytic" evidence="5">
    <location>
        <begin position="34"/>
        <end position="219"/>
    </location>
</feature>
<dbReference type="AlphaFoldDB" id="A0A8J6XGS3"/>
<evidence type="ECO:0000256" key="1">
    <source>
        <dbReference type="ARBA" id="ARBA00001947"/>
    </source>
</evidence>
<accession>A0A8J6XGS3</accession>
<name>A0A8J6XGS3_9CYAN</name>
<dbReference type="Pfam" id="PF24827">
    <property type="entry name" value="AstE_AspA_cat"/>
    <property type="match status" value="1"/>
</dbReference>
<dbReference type="Gene3D" id="3.40.630.10">
    <property type="entry name" value="Zn peptidases"/>
    <property type="match status" value="1"/>
</dbReference>
<dbReference type="GO" id="GO:0046872">
    <property type="term" value="F:metal ion binding"/>
    <property type="evidence" value="ECO:0007669"/>
    <property type="project" value="UniProtKB-KW"/>
</dbReference>
<dbReference type="InterPro" id="IPR055438">
    <property type="entry name" value="AstE_AspA_cat"/>
</dbReference>
<keyword evidence="2" id="KW-0479">Metal-binding</keyword>
<dbReference type="RefSeq" id="WP_190834253.1">
    <property type="nucleotide sequence ID" value="NZ_CAWPPI010000083.1"/>
</dbReference>
<dbReference type="InterPro" id="IPR053138">
    <property type="entry name" value="N-alpha-Ac-DABA_deacetylase"/>
</dbReference>
<dbReference type="PANTHER" id="PTHR37326:SF1">
    <property type="entry name" value="BLL3975 PROTEIN"/>
    <property type="match status" value="1"/>
</dbReference>